<dbReference type="Pfam" id="PF00249">
    <property type="entry name" value="Myb_DNA-binding"/>
    <property type="match status" value="2"/>
</dbReference>
<evidence type="ECO:0008006" key="10">
    <source>
        <dbReference type="Google" id="ProtNLM"/>
    </source>
</evidence>
<evidence type="ECO:0000313" key="9">
    <source>
        <dbReference type="Proteomes" id="UP001470230"/>
    </source>
</evidence>
<reference evidence="8 9" key="1">
    <citation type="submission" date="2024-04" db="EMBL/GenBank/DDBJ databases">
        <title>Tritrichomonas musculus Genome.</title>
        <authorList>
            <person name="Alves-Ferreira E."/>
            <person name="Grigg M."/>
            <person name="Lorenzi H."/>
            <person name="Galac M."/>
        </authorList>
    </citation>
    <scope>NUCLEOTIDE SEQUENCE [LARGE SCALE GENOMIC DNA]</scope>
    <source>
        <strain evidence="8 9">EAF2021</strain>
    </source>
</reference>
<evidence type="ECO:0000259" key="7">
    <source>
        <dbReference type="PROSITE" id="PS51294"/>
    </source>
</evidence>
<evidence type="ECO:0000259" key="6">
    <source>
        <dbReference type="PROSITE" id="PS50090"/>
    </source>
</evidence>
<dbReference type="Proteomes" id="UP001470230">
    <property type="component" value="Unassembled WGS sequence"/>
</dbReference>
<gene>
    <name evidence="8" type="ORF">M9Y10_031013</name>
</gene>
<keyword evidence="9" id="KW-1185">Reference proteome</keyword>
<evidence type="ECO:0000313" key="8">
    <source>
        <dbReference type="EMBL" id="KAK8840078.1"/>
    </source>
</evidence>
<dbReference type="SMART" id="SM00717">
    <property type="entry name" value="SANT"/>
    <property type="match status" value="2"/>
</dbReference>
<dbReference type="SUPFAM" id="SSF46689">
    <property type="entry name" value="Homeodomain-like"/>
    <property type="match status" value="1"/>
</dbReference>
<evidence type="ECO:0000256" key="5">
    <source>
        <dbReference type="SAM" id="MobiDB-lite"/>
    </source>
</evidence>
<dbReference type="InterPro" id="IPR009057">
    <property type="entry name" value="Homeodomain-like_sf"/>
</dbReference>
<dbReference type="PANTHER" id="PTHR46621:SF1">
    <property type="entry name" value="SNRNA-ACTIVATING PROTEIN COMPLEX SUBUNIT 4"/>
    <property type="match status" value="1"/>
</dbReference>
<keyword evidence="3" id="KW-0804">Transcription</keyword>
<dbReference type="PROSITE" id="PS51294">
    <property type="entry name" value="HTH_MYB"/>
    <property type="match status" value="2"/>
</dbReference>
<sequence length="240" mass="28139">MSTPFQLSLEEKEDYTDNFGKSHPRVPFSKDEDNLLKKLVNKYGTANWAPISKQMPGRNSRQCRDRWLNYLSPDVVNGPWTAEEDELLVQKYNEIGPYWKKIAAFFPTRTDINIKSRWNLRERRIKKEKLEAAKNLYYKGILSPTKLQDNSNTNSANNNDQTNEKSSDVQSQSGMLDKNKPVSVSDIQNDKSKTTEDKNQEKKENKDHFNNDKYITEEFFNNFEKNQDNDDVSDEIFDFE</sequence>
<feature type="compositionally biased region" description="Low complexity" evidence="5">
    <location>
        <begin position="148"/>
        <end position="161"/>
    </location>
</feature>
<dbReference type="InterPro" id="IPR017930">
    <property type="entry name" value="Myb_dom"/>
</dbReference>
<dbReference type="InterPro" id="IPR051575">
    <property type="entry name" value="Myb-like_DNA-bd"/>
</dbReference>
<feature type="domain" description="Myb-like" evidence="6">
    <location>
        <begin position="72"/>
        <end position="119"/>
    </location>
</feature>
<accession>A0ABR2H2J2</accession>
<feature type="compositionally biased region" description="Acidic residues" evidence="5">
    <location>
        <begin position="229"/>
        <end position="240"/>
    </location>
</feature>
<dbReference type="PROSITE" id="PS50090">
    <property type="entry name" value="MYB_LIKE"/>
    <property type="match status" value="2"/>
</dbReference>
<protein>
    <recommendedName>
        <fullName evidence="10">Myb-like DNA-binding domain containing protein</fullName>
    </recommendedName>
</protein>
<dbReference type="PANTHER" id="PTHR46621">
    <property type="entry name" value="SNRNA-ACTIVATING PROTEIN COMPLEX SUBUNIT 4"/>
    <property type="match status" value="1"/>
</dbReference>
<feature type="domain" description="HTH myb-type" evidence="7">
    <location>
        <begin position="78"/>
        <end position="125"/>
    </location>
</feature>
<dbReference type="CDD" id="cd00167">
    <property type="entry name" value="SANT"/>
    <property type="match status" value="2"/>
</dbReference>
<dbReference type="EMBL" id="JAPFFF010000048">
    <property type="protein sequence ID" value="KAK8840078.1"/>
    <property type="molecule type" value="Genomic_DNA"/>
</dbReference>
<feature type="domain" description="HTH myb-type" evidence="7">
    <location>
        <begin position="20"/>
        <end position="75"/>
    </location>
</feature>
<evidence type="ECO:0000256" key="4">
    <source>
        <dbReference type="ARBA" id="ARBA00023242"/>
    </source>
</evidence>
<comment type="caution">
    <text evidence="8">The sequence shown here is derived from an EMBL/GenBank/DDBJ whole genome shotgun (WGS) entry which is preliminary data.</text>
</comment>
<organism evidence="8 9">
    <name type="scientific">Tritrichomonas musculus</name>
    <dbReference type="NCBI Taxonomy" id="1915356"/>
    <lineage>
        <taxon>Eukaryota</taxon>
        <taxon>Metamonada</taxon>
        <taxon>Parabasalia</taxon>
        <taxon>Tritrichomonadida</taxon>
        <taxon>Tritrichomonadidae</taxon>
        <taxon>Tritrichomonas</taxon>
    </lineage>
</organism>
<keyword evidence="4" id="KW-0539">Nucleus</keyword>
<feature type="domain" description="Myb-like" evidence="6">
    <location>
        <begin position="20"/>
        <end position="71"/>
    </location>
</feature>
<proteinExistence type="predicted"/>
<dbReference type="InterPro" id="IPR001005">
    <property type="entry name" value="SANT/Myb"/>
</dbReference>
<evidence type="ECO:0000256" key="2">
    <source>
        <dbReference type="ARBA" id="ARBA00023125"/>
    </source>
</evidence>
<keyword evidence="1" id="KW-0805">Transcription regulation</keyword>
<dbReference type="Gene3D" id="1.10.10.60">
    <property type="entry name" value="Homeodomain-like"/>
    <property type="match status" value="2"/>
</dbReference>
<evidence type="ECO:0000256" key="3">
    <source>
        <dbReference type="ARBA" id="ARBA00023163"/>
    </source>
</evidence>
<feature type="region of interest" description="Disordered" evidence="5">
    <location>
        <begin position="145"/>
        <end position="240"/>
    </location>
</feature>
<evidence type="ECO:0000256" key="1">
    <source>
        <dbReference type="ARBA" id="ARBA00023015"/>
    </source>
</evidence>
<name>A0ABR2H2J2_9EUKA</name>
<feature type="compositionally biased region" description="Basic and acidic residues" evidence="5">
    <location>
        <begin position="188"/>
        <end position="216"/>
    </location>
</feature>
<keyword evidence="2" id="KW-0238">DNA-binding</keyword>